<evidence type="ECO:0000256" key="1">
    <source>
        <dbReference type="SAM" id="MobiDB-lite"/>
    </source>
</evidence>
<protein>
    <submittedName>
        <fullName evidence="4">DUF2059 domain-containing protein</fullName>
    </submittedName>
</protein>
<comment type="caution">
    <text evidence="4">The sequence shown here is derived from an EMBL/GenBank/DDBJ whole genome shotgun (WGS) entry which is preliminary data.</text>
</comment>
<accession>A0ABW2BEI5</accession>
<organism evidence="4 5">
    <name type="scientific">Methylobacterium komagatae</name>
    <dbReference type="NCBI Taxonomy" id="374425"/>
    <lineage>
        <taxon>Bacteria</taxon>
        <taxon>Pseudomonadati</taxon>
        <taxon>Pseudomonadota</taxon>
        <taxon>Alphaproteobacteria</taxon>
        <taxon>Hyphomicrobiales</taxon>
        <taxon>Methylobacteriaceae</taxon>
        <taxon>Methylobacterium</taxon>
    </lineage>
</organism>
<dbReference type="InterPro" id="IPR018637">
    <property type="entry name" value="DUF2059"/>
</dbReference>
<evidence type="ECO:0000313" key="4">
    <source>
        <dbReference type="EMBL" id="MFC6788192.1"/>
    </source>
</evidence>
<feature type="region of interest" description="Disordered" evidence="1">
    <location>
        <begin position="178"/>
        <end position="197"/>
    </location>
</feature>
<gene>
    <name evidence="4" type="ORF">ACFQE0_00215</name>
</gene>
<evidence type="ECO:0000256" key="2">
    <source>
        <dbReference type="SAM" id="SignalP"/>
    </source>
</evidence>
<dbReference type="Pfam" id="PF09832">
    <property type="entry name" value="DUF2059"/>
    <property type="match status" value="1"/>
</dbReference>
<keyword evidence="5" id="KW-1185">Reference proteome</keyword>
<evidence type="ECO:0000313" key="5">
    <source>
        <dbReference type="Proteomes" id="UP001596292"/>
    </source>
</evidence>
<evidence type="ECO:0000259" key="3">
    <source>
        <dbReference type="Pfam" id="PF09832"/>
    </source>
</evidence>
<sequence length="204" mass="22571">MSRLLAALLGLALAAPVMPALAQAKKPAPAPAPATAAPAAPTYSANHLALAREVMLSSGIARSFDSIIPSFADQIRKQAITRPEIQKDLEEVLTAIQPEMELQKQRLIDIAARTYAAKFTEAELTDIANFFRSPAGKRYVEMQPALLDEMVRAMQGWTEEVSEYIMVRVRAEMAKRGHEPSKPTCRRRGRSTPWAGRPWRCCRS</sequence>
<feature type="domain" description="DUF2059" evidence="3">
    <location>
        <begin position="105"/>
        <end position="162"/>
    </location>
</feature>
<reference evidence="5" key="1">
    <citation type="journal article" date="2019" name="Int. J. Syst. Evol. Microbiol.">
        <title>The Global Catalogue of Microorganisms (GCM) 10K type strain sequencing project: providing services to taxonomists for standard genome sequencing and annotation.</title>
        <authorList>
            <consortium name="The Broad Institute Genomics Platform"/>
            <consortium name="The Broad Institute Genome Sequencing Center for Infectious Disease"/>
            <person name="Wu L."/>
            <person name="Ma J."/>
        </authorList>
    </citation>
    <scope>NUCLEOTIDE SEQUENCE [LARGE SCALE GENOMIC DNA]</scope>
    <source>
        <strain evidence="5">CCUG 48316</strain>
    </source>
</reference>
<feature type="chain" id="PRO_5045732299" evidence="2">
    <location>
        <begin position="23"/>
        <end position="204"/>
    </location>
</feature>
<dbReference type="Proteomes" id="UP001596292">
    <property type="component" value="Unassembled WGS sequence"/>
</dbReference>
<keyword evidence="2" id="KW-0732">Signal</keyword>
<feature type="signal peptide" evidence="2">
    <location>
        <begin position="1"/>
        <end position="22"/>
    </location>
</feature>
<proteinExistence type="predicted"/>
<dbReference type="EMBL" id="JBHSWN010000001">
    <property type="protein sequence ID" value="MFC6788192.1"/>
    <property type="molecule type" value="Genomic_DNA"/>
</dbReference>
<dbReference type="RefSeq" id="WP_378965954.1">
    <property type="nucleotide sequence ID" value="NZ_JBHSWN010000001.1"/>
</dbReference>
<name>A0ABW2BEI5_9HYPH</name>